<evidence type="ECO:0000256" key="1">
    <source>
        <dbReference type="ARBA" id="ARBA00001946"/>
    </source>
</evidence>
<keyword evidence="11" id="KW-0238">DNA-binding</keyword>
<keyword evidence="13" id="KW-0539">Nucleus</keyword>
<evidence type="ECO:0000256" key="6">
    <source>
        <dbReference type="ARBA" id="ARBA00022763"/>
    </source>
</evidence>
<dbReference type="InterPro" id="IPR037315">
    <property type="entry name" value="EXO1_H3TH"/>
</dbReference>
<keyword evidence="18" id="KW-1185">Reference proteome</keyword>
<dbReference type="PROSITE" id="PS00841">
    <property type="entry name" value="XPG_1"/>
    <property type="match status" value="1"/>
</dbReference>
<dbReference type="GO" id="GO:0005634">
    <property type="term" value="C:nucleus"/>
    <property type="evidence" value="ECO:0007669"/>
    <property type="project" value="UniProtKB-SubCell"/>
</dbReference>
<dbReference type="PANTHER" id="PTHR11081">
    <property type="entry name" value="FLAP ENDONUCLEASE FAMILY MEMBER"/>
    <property type="match status" value="1"/>
</dbReference>
<dbReference type="GO" id="GO:0003677">
    <property type="term" value="F:DNA binding"/>
    <property type="evidence" value="ECO:0007669"/>
    <property type="project" value="UniProtKB-KW"/>
</dbReference>
<dbReference type="InterPro" id="IPR006085">
    <property type="entry name" value="XPG_DNA_repair_N"/>
</dbReference>
<evidence type="ECO:0000256" key="8">
    <source>
        <dbReference type="ARBA" id="ARBA00022839"/>
    </source>
</evidence>
<dbReference type="InParanoid" id="A0A1V8SRR8"/>
<dbReference type="Proteomes" id="UP000192596">
    <property type="component" value="Unassembled WGS sequence"/>
</dbReference>
<comment type="subcellular location">
    <subcellularLocation>
        <location evidence="2">Nucleus</location>
    </subcellularLocation>
</comment>
<organism evidence="17 18">
    <name type="scientific">Cryoendolithus antarcticus</name>
    <dbReference type="NCBI Taxonomy" id="1507870"/>
    <lineage>
        <taxon>Eukaryota</taxon>
        <taxon>Fungi</taxon>
        <taxon>Dikarya</taxon>
        <taxon>Ascomycota</taxon>
        <taxon>Pezizomycotina</taxon>
        <taxon>Dothideomycetes</taxon>
        <taxon>Dothideomycetidae</taxon>
        <taxon>Cladosporiales</taxon>
        <taxon>Cladosporiaceae</taxon>
        <taxon>Cryoendolithus</taxon>
    </lineage>
</organism>
<comment type="cofactor">
    <cofactor evidence="1">
        <name>Mg(2+)</name>
        <dbReference type="ChEBI" id="CHEBI:18420"/>
    </cofactor>
</comment>
<feature type="region of interest" description="Disordered" evidence="14">
    <location>
        <begin position="508"/>
        <end position="576"/>
    </location>
</feature>
<keyword evidence="5" id="KW-0479">Metal-binding</keyword>
<keyword evidence="6" id="KW-0227">DNA damage</keyword>
<dbReference type="InterPro" id="IPR029060">
    <property type="entry name" value="PIN-like_dom_sf"/>
</dbReference>
<comment type="similarity">
    <text evidence="3">Belongs to the XPG/RAD2 endonuclease family. EXO1 subfamily.</text>
</comment>
<dbReference type="InterPro" id="IPR006084">
    <property type="entry name" value="XPG/Rad2"/>
</dbReference>
<keyword evidence="8" id="KW-0269">Exonuclease</keyword>
<feature type="region of interest" description="Disordered" evidence="14">
    <location>
        <begin position="693"/>
        <end position="725"/>
    </location>
</feature>
<dbReference type="GO" id="GO:0046872">
    <property type="term" value="F:metal ion binding"/>
    <property type="evidence" value="ECO:0007669"/>
    <property type="project" value="UniProtKB-KW"/>
</dbReference>
<sequence length="740" mass="81361">MGIQGLLPLLKSIHKSTHLRNFTGQTIGVDAYGWLHRGTVSCALELAQGKPSRRWVDFFMNRVRMLIHFGVKPYLVFDGDYLPSKSHTEKERSARRKESRKLGLQLLQAGKTSQAHLELQKAVDVTPLMARELIEELKAMNVPYVVAPYEADSQLAYLEQQGVINGVLSEDSDLLVFGVQCLLTKLDQYGECVMVRRDDFTSCREISLVGWKLDDFRMMAMLSGCDYLPGIDKMGLKTAYRLVRKHKTIDRVVKAVQFDGKMKVAPGYLEAFTKAEQTFLYQWVYCPESRQLVNLNKVPKELDIDDMPYVGHNLESAIAHGVARGDLDPNTKKLMNFISRAPFASRRANTIQTPNEKPGKPISEFFKAQRTPLAELDPNAFTPSPSQRNLLAAQQGSVWSASQAPAVRPSSVARTASMPMPSSAPQPLRRLTSAQLPGISSAPPKKARLCSDGNLADSMNGDLGIDSVTSRFFGKVGRTASRRASAKKDEFELWSDDSIQEDMAVLADTPSQPAREESAVPSQSPKKRKRFQVFADPAVDSGQNTEDSQSTTRSVSQGTTISALSQSNKQAAAPTTPLTSFEGVASTSTIFSKGIATSMTQLTSKWAYTSCTAPTTLQMAKSVSARRATDPPADAKPTPRLMTPIPPLVSSEDVVPASSPPQPAHPPNDEGDEQIVADEEWLEIEQRPLHYGSESAVEGSEDMIVPDSPHSVRTNASDREEAGDARERLKRHFGQFAYGA</sequence>
<dbReference type="InterPro" id="IPR044752">
    <property type="entry name" value="PIN-like_EXO1"/>
</dbReference>
<evidence type="ECO:0000256" key="14">
    <source>
        <dbReference type="SAM" id="MobiDB-lite"/>
    </source>
</evidence>
<dbReference type="InterPro" id="IPR036279">
    <property type="entry name" value="5-3_exonuclease_C_sf"/>
</dbReference>
<feature type="region of interest" description="Disordered" evidence="14">
    <location>
        <begin position="620"/>
        <end position="672"/>
    </location>
</feature>
<dbReference type="SUPFAM" id="SSF47807">
    <property type="entry name" value="5' to 3' exonuclease, C-terminal subdomain"/>
    <property type="match status" value="1"/>
</dbReference>
<dbReference type="Gene3D" id="1.10.150.20">
    <property type="entry name" value="5' to 3' exonuclease, C-terminal subdomain"/>
    <property type="match status" value="1"/>
</dbReference>
<evidence type="ECO:0000259" key="16">
    <source>
        <dbReference type="SMART" id="SM00485"/>
    </source>
</evidence>
<dbReference type="CDD" id="cd09857">
    <property type="entry name" value="PIN_EXO1"/>
    <property type="match status" value="1"/>
</dbReference>
<evidence type="ECO:0000256" key="2">
    <source>
        <dbReference type="ARBA" id="ARBA00004123"/>
    </source>
</evidence>
<accession>A0A1V8SRR8</accession>
<feature type="compositionally biased region" description="Basic and acidic residues" evidence="14">
    <location>
        <begin position="716"/>
        <end position="725"/>
    </location>
</feature>
<feature type="domain" description="XPG N-terminal" evidence="16">
    <location>
        <begin position="1"/>
        <end position="99"/>
    </location>
</feature>
<dbReference type="InterPro" id="IPR008918">
    <property type="entry name" value="HhH2"/>
</dbReference>
<feature type="compositionally biased region" description="Polar residues" evidence="14">
    <location>
        <begin position="391"/>
        <end position="403"/>
    </location>
</feature>
<dbReference type="SMART" id="SM00484">
    <property type="entry name" value="XPGI"/>
    <property type="match status" value="1"/>
</dbReference>
<dbReference type="PROSITE" id="PS00842">
    <property type="entry name" value="XPG_2"/>
    <property type="match status" value="1"/>
</dbReference>
<dbReference type="SMART" id="SM00279">
    <property type="entry name" value="HhH2"/>
    <property type="match status" value="1"/>
</dbReference>
<evidence type="ECO:0000256" key="12">
    <source>
        <dbReference type="ARBA" id="ARBA00023204"/>
    </source>
</evidence>
<evidence type="ECO:0000313" key="18">
    <source>
        <dbReference type="Proteomes" id="UP000192596"/>
    </source>
</evidence>
<evidence type="ECO:0000259" key="15">
    <source>
        <dbReference type="SMART" id="SM00484"/>
    </source>
</evidence>
<protein>
    <recommendedName>
        <fullName evidence="19">Exonuclease 1</fullName>
    </recommendedName>
</protein>
<dbReference type="GO" id="GO:0017108">
    <property type="term" value="F:5'-flap endonuclease activity"/>
    <property type="evidence" value="ECO:0007669"/>
    <property type="project" value="TreeGrafter"/>
</dbReference>
<evidence type="ECO:0000256" key="10">
    <source>
        <dbReference type="ARBA" id="ARBA00022881"/>
    </source>
</evidence>
<evidence type="ECO:0000256" key="5">
    <source>
        <dbReference type="ARBA" id="ARBA00022723"/>
    </source>
</evidence>
<name>A0A1V8SRR8_9PEZI</name>
<dbReference type="FunCoup" id="A0A1V8SRR8">
    <property type="interactions" value="401"/>
</dbReference>
<dbReference type="EMBL" id="NAJO01000030">
    <property type="protein sequence ID" value="OQO01718.1"/>
    <property type="molecule type" value="Genomic_DNA"/>
</dbReference>
<dbReference type="STRING" id="1507870.A0A1V8SRR8"/>
<dbReference type="CDD" id="cd09908">
    <property type="entry name" value="H3TH_EXO1"/>
    <property type="match status" value="1"/>
</dbReference>
<keyword evidence="7" id="KW-0378">Hydrolase</keyword>
<feature type="region of interest" description="Disordered" evidence="14">
    <location>
        <begin position="391"/>
        <end position="428"/>
    </location>
</feature>
<keyword evidence="4" id="KW-0540">Nuclease</keyword>
<dbReference type="FunFam" id="1.10.150.20:FF:000011">
    <property type="entry name" value="exonuclease 1"/>
    <property type="match status" value="1"/>
</dbReference>
<evidence type="ECO:0008006" key="19">
    <source>
        <dbReference type="Google" id="ProtNLM"/>
    </source>
</evidence>
<evidence type="ECO:0000256" key="7">
    <source>
        <dbReference type="ARBA" id="ARBA00022801"/>
    </source>
</evidence>
<comment type="caution">
    <text evidence="17">The sequence shown here is derived from an EMBL/GenBank/DDBJ whole genome shotgun (WGS) entry which is preliminary data.</text>
</comment>
<dbReference type="PRINTS" id="PR00853">
    <property type="entry name" value="XPGRADSUPER"/>
</dbReference>
<evidence type="ECO:0000256" key="3">
    <source>
        <dbReference type="ARBA" id="ARBA00010563"/>
    </source>
</evidence>
<dbReference type="Pfam" id="PF00867">
    <property type="entry name" value="XPG_I"/>
    <property type="match status" value="1"/>
</dbReference>
<dbReference type="Gene3D" id="3.40.50.1010">
    <property type="entry name" value="5'-nuclease"/>
    <property type="match status" value="1"/>
</dbReference>
<evidence type="ECO:0000313" key="17">
    <source>
        <dbReference type="EMBL" id="OQO01718.1"/>
    </source>
</evidence>
<dbReference type="OrthoDB" id="26491at2759"/>
<feature type="compositionally biased region" description="Low complexity" evidence="14">
    <location>
        <begin position="630"/>
        <end position="640"/>
    </location>
</feature>
<keyword evidence="9" id="KW-0460">Magnesium</keyword>
<dbReference type="Pfam" id="PF00752">
    <property type="entry name" value="XPG_N"/>
    <property type="match status" value="1"/>
</dbReference>
<dbReference type="InterPro" id="IPR006086">
    <property type="entry name" value="XPG-I_dom"/>
</dbReference>
<reference evidence="18" key="1">
    <citation type="submission" date="2017-03" db="EMBL/GenBank/DDBJ databases">
        <title>Genomes of endolithic fungi from Antarctica.</title>
        <authorList>
            <person name="Coleine C."/>
            <person name="Masonjones S."/>
            <person name="Stajich J.E."/>
        </authorList>
    </citation>
    <scope>NUCLEOTIDE SEQUENCE [LARGE SCALE GENOMIC DNA]</scope>
    <source>
        <strain evidence="18">CCFEE 5527</strain>
    </source>
</reference>
<keyword evidence="12" id="KW-0234">DNA repair</keyword>
<dbReference type="SUPFAM" id="SSF88723">
    <property type="entry name" value="PIN domain-like"/>
    <property type="match status" value="1"/>
</dbReference>
<dbReference type="InterPro" id="IPR019974">
    <property type="entry name" value="XPG_CS"/>
</dbReference>
<feature type="domain" description="XPG-I" evidence="15">
    <location>
        <begin position="138"/>
        <end position="208"/>
    </location>
</feature>
<proteinExistence type="inferred from homology"/>
<gene>
    <name evidence="17" type="ORF">B0A48_12755</name>
</gene>
<dbReference type="GO" id="GO:0006281">
    <property type="term" value="P:DNA repair"/>
    <property type="evidence" value="ECO:0007669"/>
    <property type="project" value="UniProtKB-KW"/>
</dbReference>
<dbReference type="PANTHER" id="PTHR11081:SF65">
    <property type="entry name" value="DNA DAMAGE-INDUCIBLE PROTEIN DIN7-RELATED"/>
    <property type="match status" value="1"/>
</dbReference>
<feature type="compositionally biased region" description="Polar residues" evidence="14">
    <location>
        <begin position="541"/>
        <end position="570"/>
    </location>
</feature>
<dbReference type="AlphaFoldDB" id="A0A1V8SRR8"/>
<dbReference type="GO" id="GO:0035312">
    <property type="term" value="F:5'-3' DNA exonuclease activity"/>
    <property type="evidence" value="ECO:0007669"/>
    <property type="project" value="InterPro"/>
</dbReference>
<dbReference type="SMART" id="SM00485">
    <property type="entry name" value="XPGN"/>
    <property type="match status" value="1"/>
</dbReference>
<dbReference type="FunFam" id="3.40.50.1010:FF:000002">
    <property type="entry name" value="Exonuclease 1, putative"/>
    <property type="match status" value="1"/>
</dbReference>
<evidence type="ECO:0000256" key="11">
    <source>
        <dbReference type="ARBA" id="ARBA00023125"/>
    </source>
</evidence>
<evidence type="ECO:0000256" key="9">
    <source>
        <dbReference type="ARBA" id="ARBA00022842"/>
    </source>
</evidence>
<feature type="compositionally biased region" description="Low complexity" evidence="14">
    <location>
        <begin position="416"/>
        <end position="425"/>
    </location>
</feature>
<keyword evidence="10" id="KW-0267">Excision nuclease</keyword>
<evidence type="ECO:0000256" key="13">
    <source>
        <dbReference type="ARBA" id="ARBA00023242"/>
    </source>
</evidence>
<evidence type="ECO:0000256" key="4">
    <source>
        <dbReference type="ARBA" id="ARBA00022722"/>
    </source>
</evidence>